<organism evidence="1 2">
    <name type="scientific">Saccharopolyspora cebuensis</name>
    <dbReference type="NCBI Taxonomy" id="418759"/>
    <lineage>
        <taxon>Bacteria</taxon>
        <taxon>Bacillati</taxon>
        <taxon>Actinomycetota</taxon>
        <taxon>Actinomycetes</taxon>
        <taxon>Pseudonocardiales</taxon>
        <taxon>Pseudonocardiaceae</taxon>
        <taxon>Saccharopolyspora</taxon>
    </lineage>
</organism>
<dbReference type="Gene3D" id="3.40.50.300">
    <property type="entry name" value="P-loop containing nucleotide triphosphate hydrolases"/>
    <property type="match status" value="1"/>
</dbReference>
<dbReference type="EMBL" id="JBGEHV010000005">
    <property type="protein sequence ID" value="MEY8038669.1"/>
    <property type="molecule type" value="Genomic_DNA"/>
</dbReference>
<gene>
    <name evidence="1" type="ORF">AB8O55_04610</name>
</gene>
<accession>A0ABV4CD00</accession>
<dbReference type="GO" id="GO:0016301">
    <property type="term" value="F:kinase activity"/>
    <property type="evidence" value="ECO:0007669"/>
    <property type="project" value="UniProtKB-KW"/>
</dbReference>
<dbReference type="SUPFAM" id="SSF52540">
    <property type="entry name" value="P-loop containing nucleoside triphosphate hydrolases"/>
    <property type="match status" value="1"/>
</dbReference>
<keyword evidence="1" id="KW-0418">Kinase</keyword>
<dbReference type="Proteomes" id="UP001564626">
    <property type="component" value="Unassembled WGS sequence"/>
</dbReference>
<protein>
    <submittedName>
        <fullName evidence="1">Uridine kinase</fullName>
    </submittedName>
</protein>
<sequence>MHVRPITPALLAAEAVERIAALPGRWHRVAVDGALSEDTAAFADGLVEPLRARGHQVVRVRLADYVRPASLRLEHGRRDPDSFHDDWFDFDAVRREVLDPLADGGTGSVLPALWDAEHDRSPRLPRVALNPGGAAIVDGPLLLGGLPFDFAAHLWLSPAALRRRMPPEEHWTLPAFERYAAEVAPQHRADLLVRTDHPDKPAIIDQW</sequence>
<reference evidence="1 2" key="1">
    <citation type="submission" date="2024-08" db="EMBL/GenBank/DDBJ databases">
        <title>Genome mining of Saccharopolyspora cebuensis PGLac3 from Nigerian medicinal plant.</title>
        <authorList>
            <person name="Ezeobiora C.E."/>
            <person name="Igbokwe N.H."/>
            <person name="Amin D.H."/>
            <person name="Mendie U.E."/>
        </authorList>
    </citation>
    <scope>NUCLEOTIDE SEQUENCE [LARGE SCALE GENOMIC DNA]</scope>
    <source>
        <strain evidence="1 2">PGLac3</strain>
    </source>
</reference>
<keyword evidence="2" id="KW-1185">Reference proteome</keyword>
<evidence type="ECO:0000313" key="1">
    <source>
        <dbReference type="EMBL" id="MEY8038669.1"/>
    </source>
</evidence>
<dbReference type="RefSeq" id="WP_345361937.1">
    <property type="nucleotide sequence ID" value="NZ_BAABII010000006.1"/>
</dbReference>
<proteinExistence type="predicted"/>
<keyword evidence="1" id="KW-0808">Transferase</keyword>
<dbReference type="InterPro" id="IPR027417">
    <property type="entry name" value="P-loop_NTPase"/>
</dbReference>
<name>A0ABV4CD00_9PSEU</name>
<evidence type="ECO:0000313" key="2">
    <source>
        <dbReference type="Proteomes" id="UP001564626"/>
    </source>
</evidence>
<comment type="caution">
    <text evidence="1">The sequence shown here is derived from an EMBL/GenBank/DDBJ whole genome shotgun (WGS) entry which is preliminary data.</text>
</comment>